<sequence length="110" mass="12636">MASPQARGRQSEGICTGDYVQFKRDTTTIRFGRVDHIFVFDNFNDRHIFLVLTPIKRTGTRHHILDLEVMEEEEEQAVIIGVPAVCPTRLYMVPVQGVGTVWVDWDVHLL</sequence>
<evidence type="ECO:0000313" key="2">
    <source>
        <dbReference type="Proteomes" id="UP001303889"/>
    </source>
</evidence>
<organism evidence="1 2">
    <name type="scientific">Staphylotrichum tortipilum</name>
    <dbReference type="NCBI Taxonomy" id="2831512"/>
    <lineage>
        <taxon>Eukaryota</taxon>
        <taxon>Fungi</taxon>
        <taxon>Dikarya</taxon>
        <taxon>Ascomycota</taxon>
        <taxon>Pezizomycotina</taxon>
        <taxon>Sordariomycetes</taxon>
        <taxon>Sordariomycetidae</taxon>
        <taxon>Sordariales</taxon>
        <taxon>Chaetomiaceae</taxon>
        <taxon>Staphylotrichum</taxon>
    </lineage>
</organism>
<accession>A0AAN6MCZ6</accession>
<name>A0AAN6MCZ6_9PEZI</name>
<protein>
    <submittedName>
        <fullName evidence="1">Uncharacterized protein</fullName>
    </submittedName>
</protein>
<reference evidence="1" key="2">
    <citation type="submission" date="2023-05" db="EMBL/GenBank/DDBJ databases">
        <authorList>
            <consortium name="Lawrence Berkeley National Laboratory"/>
            <person name="Steindorff A."/>
            <person name="Hensen N."/>
            <person name="Bonometti L."/>
            <person name="Westerberg I."/>
            <person name="Brannstrom I.O."/>
            <person name="Guillou S."/>
            <person name="Cros-Aarteil S."/>
            <person name="Calhoun S."/>
            <person name="Haridas S."/>
            <person name="Kuo A."/>
            <person name="Mondo S."/>
            <person name="Pangilinan J."/>
            <person name="Riley R."/>
            <person name="Labutti K."/>
            <person name="Andreopoulos B."/>
            <person name="Lipzen A."/>
            <person name="Chen C."/>
            <person name="Yanf M."/>
            <person name="Daum C."/>
            <person name="Ng V."/>
            <person name="Clum A."/>
            <person name="Ohm R."/>
            <person name="Martin F."/>
            <person name="Silar P."/>
            <person name="Natvig D."/>
            <person name="Lalanne C."/>
            <person name="Gautier V."/>
            <person name="Ament-Velasquez S.L."/>
            <person name="Kruys A."/>
            <person name="Hutchinson M.I."/>
            <person name="Powell A.J."/>
            <person name="Barry K."/>
            <person name="Miller A.N."/>
            <person name="Grigoriev I.V."/>
            <person name="Debuchy R."/>
            <person name="Gladieux P."/>
            <person name="Thoren M.H."/>
            <person name="Johannesson H."/>
        </authorList>
    </citation>
    <scope>NUCLEOTIDE SEQUENCE</scope>
    <source>
        <strain evidence="1">CBS 103.79</strain>
    </source>
</reference>
<dbReference type="AlphaFoldDB" id="A0AAN6MCZ6"/>
<gene>
    <name evidence="1" type="ORF">C8A05DRAFT_47731</name>
</gene>
<comment type="caution">
    <text evidence="1">The sequence shown here is derived from an EMBL/GenBank/DDBJ whole genome shotgun (WGS) entry which is preliminary data.</text>
</comment>
<dbReference type="EMBL" id="MU856078">
    <property type="protein sequence ID" value="KAK3897748.1"/>
    <property type="molecule type" value="Genomic_DNA"/>
</dbReference>
<evidence type="ECO:0000313" key="1">
    <source>
        <dbReference type="EMBL" id="KAK3897748.1"/>
    </source>
</evidence>
<keyword evidence="2" id="KW-1185">Reference proteome</keyword>
<proteinExistence type="predicted"/>
<dbReference type="Proteomes" id="UP001303889">
    <property type="component" value="Unassembled WGS sequence"/>
</dbReference>
<reference evidence="1" key="1">
    <citation type="journal article" date="2023" name="Mol. Phylogenet. Evol.">
        <title>Genome-scale phylogeny and comparative genomics of the fungal order Sordariales.</title>
        <authorList>
            <person name="Hensen N."/>
            <person name="Bonometti L."/>
            <person name="Westerberg I."/>
            <person name="Brannstrom I.O."/>
            <person name="Guillou S."/>
            <person name="Cros-Aarteil S."/>
            <person name="Calhoun S."/>
            <person name="Haridas S."/>
            <person name="Kuo A."/>
            <person name="Mondo S."/>
            <person name="Pangilinan J."/>
            <person name="Riley R."/>
            <person name="LaButti K."/>
            <person name="Andreopoulos B."/>
            <person name="Lipzen A."/>
            <person name="Chen C."/>
            <person name="Yan M."/>
            <person name="Daum C."/>
            <person name="Ng V."/>
            <person name="Clum A."/>
            <person name="Steindorff A."/>
            <person name="Ohm R.A."/>
            <person name="Martin F."/>
            <person name="Silar P."/>
            <person name="Natvig D.O."/>
            <person name="Lalanne C."/>
            <person name="Gautier V."/>
            <person name="Ament-Velasquez S.L."/>
            <person name="Kruys A."/>
            <person name="Hutchinson M.I."/>
            <person name="Powell A.J."/>
            <person name="Barry K."/>
            <person name="Miller A.N."/>
            <person name="Grigoriev I.V."/>
            <person name="Debuchy R."/>
            <person name="Gladieux P."/>
            <person name="Hiltunen Thoren M."/>
            <person name="Johannesson H."/>
        </authorList>
    </citation>
    <scope>NUCLEOTIDE SEQUENCE</scope>
    <source>
        <strain evidence="1">CBS 103.79</strain>
    </source>
</reference>